<dbReference type="AlphaFoldDB" id="A0A515DGK6"/>
<dbReference type="InterPro" id="IPR012899">
    <property type="entry name" value="LTXXQ"/>
</dbReference>
<protein>
    <recommendedName>
        <fullName evidence="4">Periplasmic heavy metal sensor</fullName>
    </recommendedName>
</protein>
<dbReference type="KEGG" id="rhf:EUB48_21165"/>
<evidence type="ECO:0000313" key="2">
    <source>
        <dbReference type="EMBL" id="QDL39556.1"/>
    </source>
</evidence>
<proteinExistence type="predicted"/>
<evidence type="ECO:0000256" key="1">
    <source>
        <dbReference type="SAM" id="SignalP"/>
    </source>
</evidence>
<reference evidence="2 3" key="1">
    <citation type="submission" date="2019-01" db="EMBL/GenBank/DDBJ databases">
        <title>Genomic insights into a novel species Rhodoferax sp.</title>
        <authorList>
            <person name="Jin L."/>
        </authorList>
    </citation>
    <scope>NUCLEOTIDE SEQUENCE [LARGE SCALE GENOMIC DNA]</scope>
    <source>
        <strain evidence="2 3">CHu59-6-5</strain>
    </source>
</reference>
<dbReference type="Pfam" id="PF07813">
    <property type="entry name" value="LTXXQ"/>
    <property type="match status" value="1"/>
</dbReference>
<accession>A0A515DGK6</accession>
<gene>
    <name evidence="2" type="ORF">EUB48_21165</name>
</gene>
<dbReference type="Proteomes" id="UP000316798">
    <property type="component" value="Chromosome"/>
</dbReference>
<dbReference type="Gene3D" id="1.20.120.1490">
    <property type="match status" value="1"/>
</dbReference>
<dbReference type="RefSeq" id="WP_142821020.1">
    <property type="nucleotide sequence ID" value="NZ_CP035503.1"/>
</dbReference>
<dbReference type="EMBL" id="CP035503">
    <property type="protein sequence ID" value="QDL39556.1"/>
    <property type="molecule type" value="Genomic_DNA"/>
</dbReference>
<organism evidence="2 3">
    <name type="scientific">Rhodoferax sediminis</name>
    <dbReference type="NCBI Taxonomy" id="2509614"/>
    <lineage>
        <taxon>Bacteria</taxon>
        <taxon>Pseudomonadati</taxon>
        <taxon>Pseudomonadota</taxon>
        <taxon>Betaproteobacteria</taxon>
        <taxon>Burkholderiales</taxon>
        <taxon>Comamonadaceae</taxon>
        <taxon>Rhodoferax</taxon>
    </lineage>
</organism>
<keyword evidence="1" id="KW-0732">Signal</keyword>
<dbReference type="GO" id="GO:0042597">
    <property type="term" value="C:periplasmic space"/>
    <property type="evidence" value="ECO:0007669"/>
    <property type="project" value="InterPro"/>
</dbReference>
<sequence>MKPWIKRSLFGFAGAAIVAGSLGACAAHRSGWGGDPAGFRARMVERVGGKLDLDAAQKQKLNVLAEKLQAQRTAIRDAGDAGGAGGTRAQFQSLFAGARLDQAGASKMIEEKMAAVRSGSPEVIAAAADFFDNLNPAQQQKVRDFMNKGGRRWGRHG</sequence>
<evidence type="ECO:0000313" key="3">
    <source>
        <dbReference type="Proteomes" id="UP000316798"/>
    </source>
</evidence>
<evidence type="ECO:0008006" key="4">
    <source>
        <dbReference type="Google" id="ProtNLM"/>
    </source>
</evidence>
<keyword evidence="3" id="KW-1185">Reference proteome</keyword>
<feature type="chain" id="PRO_5021943280" description="Periplasmic heavy metal sensor" evidence="1">
    <location>
        <begin position="27"/>
        <end position="157"/>
    </location>
</feature>
<dbReference type="PROSITE" id="PS51257">
    <property type="entry name" value="PROKAR_LIPOPROTEIN"/>
    <property type="match status" value="1"/>
</dbReference>
<dbReference type="OrthoDB" id="8908552at2"/>
<name>A0A515DGK6_9BURK</name>
<feature type="signal peptide" evidence="1">
    <location>
        <begin position="1"/>
        <end position="26"/>
    </location>
</feature>